<reference evidence="1 4" key="1">
    <citation type="submission" date="2016-04" db="EMBL/GenBank/DDBJ databases">
        <title>Genome analyses suggest a sexual origin of heterokaryosis in a supposedly ancient asexual fungus.</title>
        <authorList>
            <person name="Ropars J."/>
            <person name="Sedzielewska K."/>
            <person name="Noel J."/>
            <person name="Charron P."/>
            <person name="Farinelli L."/>
            <person name="Marton T."/>
            <person name="Kruger M."/>
            <person name="Pelin A."/>
            <person name="Brachmann A."/>
            <person name="Corradi N."/>
        </authorList>
    </citation>
    <scope>NUCLEOTIDE SEQUENCE [LARGE SCALE GENOMIC DNA]</scope>
    <source>
        <strain evidence="1 4">A5</strain>
    </source>
</reference>
<sequence length="158" mass="19276">MVFWFQVIQQPSKVPLENAVFKDSIYKEEKEIYLPKRGISFIKQLAYKDKKPYKRHEEDDLEFRTRKAEILMKRRVRGLANNKSKWQILNNSDVLLTPLFRLSYHVFKIKEAILKKVQYVKKLRIDPWYIKCRSELIETKTAKKKMKAREKKWLRDKK</sequence>
<name>A0A2I1F0C6_9GLOM</name>
<dbReference type="Proteomes" id="UP000232722">
    <property type="component" value="Unassembled WGS sequence"/>
</dbReference>
<evidence type="ECO:0000313" key="2">
    <source>
        <dbReference type="EMBL" id="PKC66920.1"/>
    </source>
</evidence>
<accession>A0A2I1F0C6</accession>
<organism evidence="1 4">
    <name type="scientific">Rhizophagus irregularis</name>
    <dbReference type="NCBI Taxonomy" id="588596"/>
    <lineage>
        <taxon>Eukaryota</taxon>
        <taxon>Fungi</taxon>
        <taxon>Fungi incertae sedis</taxon>
        <taxon>Mucoromycota</taxon>
        <taxon>Glomeromycotina</taxon>
        <taxon>Glomeromycetes</taxon>
        <taxon>Glomerales</taxon>
        <taxon>Glomeraceae</taxon>
        <taxon>Rhizophagus</taxon>
    </lineage>
</organism>
<evidence type="ECO:0000313" key="1">
    <source>
        <dbReference type="EMBL" id="PKC04587.1"/>
    </source>
</evidence>
<protein>
    <submittedName>
        <fullName evidence="1">Uncharacterized protein</fullName>
    </submittedName>
</protein>
<dbReference type="AlphaFoldDB" id="A0A2I1F0C6"/>
<evidence type="ECO:0000313" key="4">
    <source>
        <dbReference type="Proteomes" id="UP000232722"/>
    </source>
</evidence>
<dbReference type="Proteomes" id="UP000232688">
    <property type="component" value="Unassembled WGS sequence"/>
</dbReference>
<dbReference type="EMBL" id="LLXH01000428">
    <property type="protein sequence ID" value="PKC66920.1"/>
    <property type="molecule type" value="Genomic_DNA"/>
</dbReference>
<proteinExistence type="predicted"/>
<comment type="caution">
    <text evidence="1">The sequence shown here is derived from an EMBL/GenBank/DDBJ whole genome shotgun (WGS) entry which is preliminary data.</text>
</comment>
<gene>
    <name evidence="2" type="ORF">RhiirA1_459108</name>
    <name evidence="1" type="ORF">RhiirA5_422043</name>
</gene>
<dbReference type="VEuPathDB" id="FungiDB:FUN_017197"/>
<reference evidence="2 3" key="4">
    <citation type="submission" date="2017-10" db="EMBL/GenBank/DDBJ databases">
        <title>Genome analyses suggest a sexual origin of heterokaryosis in a supposedly ancient asexual fungus.</title>
        <authorList>
            <person name="Corradi N."/>
            <person name="Sedzielewska K."/>
            <person name="Noel J."/>
            <person name="Charron P."/>
            <person name="Farinelli L."/>
            <person name="Marton T."/>
            <person name="Kruger M."/>
            <person name="Pelin A."/>
            <person name="Brachmann A."/>
            <person name="Corradi N."/>
        </authorList>
    </citation>
    <scope>NUCLEOTIDE SEQUENCE [LARGE SCALE GENOMIC DNA]</scope>
    <source>
        <strain evidence="2 3">A1</strain>
    </source>
</reference>
<reference evidence="1 4" key="2">
    <citation type="submission" date="2017-09" db="EMBL/GenBank/DDBJ databases">
        <title>Extensive intraspecific genome diversity in a model arbuscular mycorrhizal fungus.</title>
        <authorList>
            <person name="Chen E.C."/>
            <person name="Morin E."/>
            <person name="Beaudet D."/>
            <person name="Noel J."/>
            <person name="Ndikumana S."/>
            <person name="Charron P."/>
            <person name="St-Onge C."/>
            <person name="Giorgi J."/>
            <person name="Grigoriev I.V."/>
            <person name="Roux C."/>
            <person name="Martin F.M."/>
            <person name="Corradi N."/>
        </authorList>
    </citation>
    <scope>NUCLEOTIDE SEQUENCE [LARGE SCALE GENOMIC DNA]</scope>
    <source>
        <strain evidence="1 4">A5</strain>
    </source>
</reference>
<evidence type="ECO:0000313" key="3">
    <source>
        <dbReference type="Proteomes" id="UP000232688"/>
    </source>
</evidence>
<dbReference type="EMBL" id="LLXJ01000985">
    <property type="protein sequence ID" value="PKC04587.1"/>
    <property type="molecule type" value="Genomic_DNA"/>
</dbReference>
<reference evidence="2 3" key="3">
    <citation type="submission" date="2017-10" db="EMBL/GenBank/DDBJ databases">
        <title>Extensive intraspecific genome diversity in a model arbuscular mycorrhizal fungus.</title>
        <authorList>
            <person name="Chen E.C.H."/>
            <person name="Morin E."/>
            <person name="Baudet D."/>
            <person name="Noel J."/>
            <person name="Ndikumana S."/>
            <person name="Charron P."/>
            <person name="St-Onge C."/>
            <person name="Giorgi J."/>
            <person name="Grigoriev I.V."/>
            <person name="Roux C."/>
            <person name="Martin F.M."/>
            <person name="Corradi N."/>
        </authorList>
    </citation>
    <scope>NUCLEOTIDE SEQUENCE [LARGE SCALE GENOMIC DNA]</scope>
    <source>
        <strain evidence="2 3">A1</strain>
    </source>
</reference>
<dbReference type="VEuPathDB" id="FungiDB:RhiirA1_459108"/>
<dbReference type="VEuPathDB" id="FungiDB:RhiirFUN_009378"/>